<keyword evidence="2" id="KW-0547">Nucleotide-binding</keyword>
<reference evidence="6" key="1">
    <citation type="journal article" date="2021" name="Microb. Physiol.">
        <title>Proteogenomic Insights into the Physiology of Marine, Sulfate-Reducing, Filamentous Desulfonema limicola and Desulfonema magnum.</title>
        <authorList>
            <person name="Schnaars V."/>
            <person name="Wohlbrand L."/>
            <person name="Scheve S."/>
            <person name="Hinrichs C."/>
            <person name="Reinhardt R."/>
            <person name="Rabus R."/>
        </authorList>
    </citation>
    <scope>NUCLEOTIDE SEQUENCE</scope>
    <source>
        <strain evidence="6">5ac10</strain>
    </source>
</reference>
<dbReference type="PROSITE" id="PS50887">
    <property type="entry name" value="GGDEF"/>
    <property type="match status" value="1"/>
</dbReference>
<keyword evidence="7" id="KW-1185">Reference proteome</keyword>
<feature type="domain" description="ABC transporter" evidence="5">
    <location>
        <begin position="6"/>
        <end position="242"/>
    </location>
</feature>
<dbReference type="PROSITE" id="PS00211">
    <property type="entry name" value="ABC_TRANSPORTER_1"/>
    <property type="match status" value="1"/>
</dbReference>
<organism evidence="6 7">
    <name type="scientific">Desulfonema limicola</name>
    <dbReference type="NCBI Taxonomy" id="45656"/>
    <lineage>
        <taxon>Bacteria</taxon>
        <taxon>Pseudomonadati</taxon>
        <taxon>Thermodesulfobacteriota</taxon>
        <taxon>Desulfobacteria</taxon>
        <taxon>Desulfobacterales</taxon>
        <taxon>Desulfococcaceae</taxon>
        <taxon>Desulfonema</taxon>
    </lineage>
</organism>
<dbReference type="PANTHER" id="PTHR43023">
    <property type="entry name" value="PROTEIN TRIGALACTOSYLDIACYLGLYCEROL 3, CHLOROPLASTIC"/>
    <property type="match status" value="1"/>
</dbReference>
<keyword evidence="3 6" id="KW-0067">ATP-binding</keyword>
<name>A0A975B5C4_9BACT</name>
<evidence type="ECO:0000259" key="5">
    <source>
        <dbReference type="PROSITE" id="PS50893"/>
    </source>
</evidence>
<evidence type="ECO:0000313" key="7">
    <source>
        <dbReference type="Proteomes" id="UP000663720"/>
    </source>
</evidence>
<dbReference type="InterPro" id="IPR017871">
    <property type="entry name" value="ABC_transporter-like_CS"/>
</dbReference>
<dbReference type="GO" id="GO:0005524">
    <property type="term" value="F:ATP binding"/>
    <property type="evidence" value="ECO:0007669"/>
    <property type="project" value="UniProtKB-KW"/>
</dbReference>
<dbReference type="InterPro" id="IPR000160">
    <property type="entry name" value="GGDEF_dom"/>
</dbReference>
<gene>
    <name evidence="6" type="primary">mlaF</name>
    <name evidence="6" type="ORF">dnl_13180</name>
</gene>
<evidence type="ECO:0000256" key="3">
    <source>
        <dbReference type="ARBA" id="ARBA00022840"/>
    </source>
</evidence>
<dbReference type="AlphaFoldDB" id="A0A975B5C4"/>
<dbReference type="KEGG" id="dli:dnl_13180"/>
<dbReference type="Proteomes" id="UP000663720">
    <property type="component" value="Chromosome"/>
</dbReference>
<accession>A0A975B5C4</accession>
<dbReference type="Gene3D" id="3.30.70.270">
    <property type="match status" value="1"/>
</dbReference>
<dbReference type="PANTHER" id="PTHR43023:SF6">
    <property type="entry name" value="INTERMEMBRANE PHOSPHOLIPID TRANSPORT SYSTEM ATP-BINDING PROTEIN MLAF"/>
    <property type="match status" value="1"/>
</dbReference>
<evidence type="ECO:0000313" key="6">
    <source>
        <dbReference type="EMBL" id="QTA79069.1"/>
    </source>
</evidence>
<dbReference type="NCBIfam" id="TIGR00254">
    <property type="entry name" value="GGDEF"/>
    <property type="match status" value="1"/>
</dbReference>
<keyword evidence="1" id="KW-0813">Transport</keyword>
<dbReference type="SUPFAM" id="SSF52540">
    <property type="entry name" value="P-loop containing nucleoside triphosphate hydrolases"/>
    <property type="match status" value="1"/>
</dbReference>
<feature type="domain" description="GGDEF" evidence="4">
    <location>
        <begin position="276"/>
        <end position="403"/>
    </location>
</feature>
<dbReference type="CDD" id="cd03261">
    <property type="entry name" value="ABC_Org_Solvent_Resistant"/>
    <property type="match status" value="1"/>
</dbReference>
<dbReference type="InterPro" id="IPR003439">
    <property type="entry name" value="ABC_transporter-like_ATP-bd"/>
</dbReference>
<evidence type="ECO:0000256" key="2">
    <source>
        <dbReference type="ARBA" id="ARBA00022741"/>
    </source>
</evidence>
<protein>
    <submittedName>
        <fullName evidence="6">Intermembrane phospholipid transport system ATP-binding protein</fullName>
    </submittedName>
</protein>
<dbReference type="SUPFAM" id="SSF55073">
    <property type="entry name" value="Nucleotide cyclase"/>
    <property type="match status" value="1"/>
</dbReference>
<dbReference type="SMART" id="SM00382">
    <property type="entry name" value="AAA"/>
    <property type="match status" value="1"/>
</dbReference>
<dbReference type="Pfam" id="PF00005">
    <property type="entry name" value="ABC_tran"/>
    <property type="match status" value="1"/>
</dbReference>
<dbReference type="SMART" id="SM00267">
    <property type="entry name" value="GGDEF"/>
    <property type="match status" value="1"/>
</dbReference>
<dbReference type="GO" id="GO:0016887">
    <property type="term" value="F:ATP hydrolysis activity"/>
    <property type="evidence" value="ECO:0007669"/>
    <property type="project" value="InterPro"/>
</dbReference>
<dbReference type="InterPro" id="IPR029787">
    <property type="entry name" value="Nucleotide_cyclase"/>
</dbReference>
<evidence type="ECO:0000259" key="4">
    <source>
        <dbReference type="PROSITE" id="PS50887"/>
    </source>
</evidence>
<dbReference type="InterPro" id="IPR027417">
    <property type="entry name" value="P-loop_NTPase"/>
</dbReference>
<dbReference type="Pfam" id="PF00990">
    <property type="entry name" value="GGDEF"/>
    <property type="match status" value="1"/>
</dbReference>
<proteinExistence type="predicted"/>
<sequence length="403" mass="45162">MDQPLIRFENVYKSFGENQVLRDVNLSIYPGQLTAIIGKSGEGKSVLLKHIIGLIDSDSGNILFQGKKISKMKKAEKRDLKNKFSYMFQEMALFDSMTVFENIALPLQEKNSLKAPEIRKRVLDKMHQLDLDDIENIYPSQLSGGMKKRVALARALVTEPEIILFDEPTTGLDPIRKNAVHSMISSYQKKFGFTGVVVSHEIPDIFYISHRLAMIDEGKIIFEGTPDEIQASDEPVIQQFIRGIETRHDALTGMAPQGQGARRFIEEMARMRSHQNVFSVLILTVENLYEINKMAGYEAEQAALSNFADKVRANLRVTDICSRLGLNKLMIVLPRTDKEGAGLVCKGMAENIKNLGLTEVKTYPGFCFSVSAGIAEAEQDKPIEQIVAAAESSKNVFYEFKVC</sequence>
<evidence type="ECO:0000256" key="1">
    <source>
        <dbReference type="ARBA" id="ARBA00022448"/>
    </source>
</evidence>
<dbReference type="InterPro" id="IPR003593">
    <property type="entry name" value="AAA+_ATPase"/>
</dbReference>
<dbReference type="Gene3D" id="3.40.50.300">
    <property type="entry name" value="P-loop containing nucleotide triphosphate hydrolases"/>
    <property type="match status" value="1"/>
</dbReference>
<dbReference type="PROSITE" id="PS50893">
    <property type="entry name" value="ABC_TRANSPORTER_2"/>
    <property type="match status" value="1"/>
</dbReference>
<dbReference type="InterPro" id="IPR043128">
    <property type="entry name" value="Rev_trsase/Diguanyl_cyclase"/>
</dbReference>
<dbReference type="EMBL" id="CP061799">
    <property type="protein sequence ID" value="QTA79069.1"/>
    <property type="molecule type" value="Genomic_DNA"/>
</dbReference>
<dbReference type="RefSeq" id="WP_207690859.1">
    <property type="nucleotide sequence ID" value="NZ_CP061799.1"/>
</dbReference>